<proteinExistence type="predicted"/>
<feature type="compositionally biased region" description="Low complexity" evidence="3">
    <location>
        <begin position="410"/>
        <end position="424"/>
    </location>
</feature>
<keyword evidence="5" id="KW-1185">Reference proteome</keyword>
<dbReference type="OrthoDB" id="27267at2759"/>
<dbReference type="InterPro" id="IPR003591">
    <property type="entry name" value="Leu-rich_rpt_typical-subtyp"/>
</dbReference>
<dbReference type="SUPFAM" id="SSF52058">
    <property type="entry name" value="L domain-like"/>
    <property type="match status" value="1"/>
</dbReference>
<dbReference type="InterPro" id="IPR001611">
    <property type="entry name" value="Leu-rich_rpt"/>
</dbReference>
<sequence>MGAFTVLNSDGLTELPQGVFGDVSFQYIDVYDAWNLMTIHPEAILQSKDRLQGLHIYGGILHDFPWYIVPQLTNITSLGISSNALTTVPVLESSALQYLFLGENHISTLEVGWNTPNLNYLDLSYNPISELPTGFFDGLENIVAFDCISCKLGPILAAGSMEFPGATLEYLYLFHNNITFVEPGAITGLTAHAHLDLWGNEIEELTEESFRPILEDLSLGNGHIDLFACEEPSNRAGPTLVVLNGNSTGLVVAGIAENYFAKVATSNEDDERNGRPSTSRNEATLGPLAELVHSDRSRSIITLVYLLHSFEASLANFAAMFLGESVRGRNSHTEIGEKRWNGAGCASFFQPIIGNDVSSVIAMEYVGTVPFDPNGTPKFWHRSGVPRPAYHSPIQPRSTPDRRESHTAVTRSLTSSKRTSSPSCSIATRVYERIEERIEHAEEEEIRRHLPVEVHAPARVAPGRHINHRGNAVRQPREDERAEDVEGSPRSPHLLHEVSALDDGKDAVEEIGQGRMMVG</sequence>
<keyword evidence="1" id="KW-0433">Leucine-rich repeat</keyword>
<accession>A0A7R9A7K1</accession>
<dbReference type="AlphaFoldDB" id="A0A7R9A7K1"/>
<dbReference type="Pfam" id="PF00560">
    <property type="entry name" value="LRR_1"/>
    <property type="match status" value="1"/>
</dbReference>
<dbReference type="Gene3D" id="3.80.10.10">
    <property type="entry name" value="Ribonuclease Inhibitor"/>
    <property type="match status" value="2"/>
</dbReference>
<evidence type="ECO:0000256" key="1">
    <source>
        <dbReference type="ARBA" id="ARBA00022614"/>
    </source>
</evidence>
<dbReference type="Pfam" id="PF13855">
    <property type="entry name" value="LRR_8"/>
    <property type="match status" value="1"/>
</dbReference>
<keyword evidence="2" id="KW-0677">Repeat</keyword>
<reference evidence="4" key="1">
    <citation type="submission" date="2020-11" db="EMBL/GenBank/DDBJ databases">
        <authorList>
            <person name="Tran Van P."/>
        </authorList>
    </citation>
    <scope>NUCLEOTIDE SEQUENCE</scope>
</reference>
<feature type="region of interest" description="Disordered" evidence="3">
    <location>
        <begin position="380"/>
        <end position="424"/>
    </location>
</feature>
<name>A0A7R9A7K1_9CRUS</name>
<gene>
    <name evidence="4" type="ORF">DSTB1V02_LOCUS7814</name>
</gene>
<feature type="region of interest" description="Disordered" evidence="3">
    <location>
        <begin position="462"/>
        <end position="492"/>
    </location>
</feature>
<dbReference type="InterPro" id="IPR032675">
    <property type="entry name" value="LRR_dom_sf"/>
</dbReference>
<dbReference type="PANTHER" id="PTHR45712">
    <property type="entry name" value="AGAP008170-PA"/>
    <property type="match status" value="1"/>
</dbReference>
<evidence type="ECO:0000313" key="4">
    <source>
        <dbReference type="EMBL" id="CAD7247991.1"/>
    </source>
</evidence>
<evidence type="ECO:0000256" key="2">
    <source>
        <dbReference type="ARBA" id="ARBA00022737"/>
    </source>
</evidence>
<organism evidence="4">
    <name type="scientific">Darwinula stevensoni</name>
    <dbReference type="NCBI Taxonomy" id="69355"/>
    <lineage>
        <taxon>Eukaryota</taxon>
        <taxon>Metazoa</taxon>
        <taxon>Ecdysozoa</taxon>
        <taxon>Arthropoda</taxon>
        <taxon>Crustacea</taxon>
        <taxon>Oligostraca</taxon>
        <taxon>Ostracoda</taxon>
        <taxon>Podocopa</taxon>
        <taxon>Podocopida</taxon>
        <taxon>Darwinulocopina</taxon>
        <taxon>Darwinuloidea</taxon>
        <taxon>Darwinulidae</taxon>
        <taxon>Darwinula</taxon>
    </lineage>
</organism>
<evidence type="ECO:0000256" key="3">
    <source>
        <dbReference type="SAM" id="MobiDB-lite"/>
    </source>
</evidence>
<dbReference type="EMBL" id="LR901178">
    <property type="protein sequence ID" value="CAD7247991.1"/>
    <property type="molecule type" value="Genomic_DNA"/>
</dbReference>
<dbReference type="SMART" id="SM00369">
    <property type="entry name" value="LRR_TYP"/>
    <property type="match status" value="4"/>
</dbReference>
<dbReference type="GO" id="GO:0005615">
    <property type="term" value="C:extracellular space"/>
    <property type="evidence" value="ECO:0007669"/>
    <property type="project" value="TreeGrafter"/>
</dbReference>
<dbReference type="Proteomes" id="UP000677054">
    <property type="component" value="Unassembled WGS sequence"/>
</dbReference>
<dbReference type="PANTHER" id="PTHR45712:SF28">
    <property type="entry name" value="LEUCINE-RICH REPEAT-CONTAINING PROTEIN 70-LIKE"/>
    <property type="match status" value="1"/>
</dbReference>
<evidence type="ECO:0000313" key="5">
    <source>
        <dbReference type="Proteomes" id="UP000677054"/>
    </source>
</evidence>
<dbReference type="EMBL" id="CAJPEV010001661">
    <property type="protein sequence ID" value="CAG0893760.1"/>
    <property type="molecule type" value="Genomic_DNA"/>
</dbReference>
<dbReference type="PROSITE" id="PS51450">
    <property type="entry name" value="LRR"/>
    <property type="match status" value="1"/>
</dbReference>
<dbReference type="InterPro" id="IPR050333">
    <property type="entry name" value="SLRP"/>
</dbReference>
<protein>
    <submittedName>
        <fullName evidence="4">Uncharacterized protein</fullName>
    </submittedName>
</protein>